<dbReference type="Pfam" id="PF00672">
    <property type="entry name" value="HAMP"/>
    <property type="match status" value="1"/>
</dbReference>
<proteinExistence type="predicted"/>
<sequence length="700" mass="76907">MPFLPLTRILLRLRIGTRLVLSSAALILLLVVPALAMLARLEQLSQAFEQLSSQRLLLLRLAGEINLHANDAARKLLVLISAPRPQRVEAYAAVDSSNRKIDEGMKMLAARLPGGQANASLRELEGSLAIFRRAYDSTVDLIEAEDVQAAREMMAQETELTLGMLSSAAERLLQVQQAEMEGQAKRLQRDIQQDRWMLLGLCGAAALLGGLVALSVRRSITIPLGETEAAARRMAEGDYNARAPLHGGDEVARLAGTLNGLAEAVSEREQRIMHLANTDAMTGLAQRARFIVEANESLHQHLGKKGMAALLCLDLDRLKTINALIGFDAGDAVIRLAAERLAEHLGPTVALGRLAGGTFAALAPVRDAAAARTLAEELRLHVERPTSWMGQTLDLSISCGVALAPEHGKQGEALLRLAEQALYDAKRQKTGLRVFSAMTEVARQQDLTLASQLQQAMQENELRAYLQPKLCLRSGELVGCEALIRWVHPERGLVPPVEFIPFAERTGRISQLTRWMLAEALRLMAECPLGTLSIAVNISTHDLHDRELFDHLRDLLWASHVEPQRLTLELTESGLMDSDQDPVALLQGLRTLGVRLAIDDFGTGHSSLAYLQRLPVDELKIDRSFVSNVDLEPRSYELLETIVRLGHSLGLSVTAEGIEREGELDALRRAGCDVVQGYLLGRPMPVDKFMSWRSEHKPRS</sequence>
<dbReference type="SMART" id="SM00052">
    <property type="entry name" value="EAL"/>
    <property type="match status" value="1"/>
</dbReference>
<evidence type="ECO:0000259" key="4">
    <source>
        <dbReference type="PROSITE" id="PS50887"/>
    </source>
</evidence>
<dbReference type="PROSITE" id="PS50887">
    <property type="entry name" value="GGDEF"/>
    <property type="match status" value="1"/>
</dbReference>
<dbReference type="CDD" id="cd01949">
    <property type="entry name" value="GGDEF"/>
    <property type="match status" value="1"/>
</dbReference>
<evidence type="ECO:0000259" key="3">
    <source>
        <dbReference type="PROSITE" id="PS50885"/>
    </source>
</evidence>
<dbReference type="Pfam" id="PF00990">
    <property type="entry name" value="GGDEF"/>
    <property type="match status" value="1"/>
</dbReference>
<dbReference type="InterPro" id="IPR050706">
    <property type="entry name" value="Cyclic-di-GMP_PDE-like"/>
</dbReference>
<dbReference type="Pfam" id="PF12729">
    <property type="entry name" value="4HB_MCP_1"/>
    <property type="match status" value="1"/>
</dbReference>
<evidence type="ECO:0000313" key="6">
    <source>
        <dbReference type="Proteomes" id="UP001246372"/>
    </source>
</evidence>
<dbReference type="SUPFAM" id="SSF158472">
    <property type="entry name" value="HAMP domain-like"/>
    <property type="match status" value="1"/>
</dbReference>
<organism evidence="5 6">
    <name type="scientific">Roseateles aquae</name>
    <dbReference type="NCBI Taxonomy" id="3077235"/>
    <lineage>
        <taxon>Bacteria</taxon>
        <taxon>Pseudomonadati</taxon>
        <taxon>Pseudomonadota</taxon>
        <taxon>Betaproteobacteria</taxon>
        <taxon>Burkholderiales</taxon>
        <taxon>Sphaerotilaceae</taxon>
        <taxon>Roseateles</taxon>
    </lineage>
</organism>
<feature type="transmembrane region" description="Helical" evidence="1">
    <location>
        <begin position="196"/>
        <end position="216"/>
    </location>
</feature>
<keyword evidence="1" id="KW-0472">Membrane</keyword>
<dbReference type="NCBIfam" id="TIGR00254">
    <property type="entry name" value="GGDEF"/>
    <property type="match status" value="1"/>
</dbReference>
<gene>
    <name evidence="5" type="ORF">RQP53_12775</name>
</gene>
<comment type="caution">
    <text evidence="5">The sequence shown here is derived from an EMBL/GenBank/DDBJ whole genome shotgun (WGS) entry which is preliminary data.</text>
</comment>
<dbReference type="SUPFAM" id="SSF141868">
    <property type="entry name" value="EAL domain-like"/>
    <property type="match status" value="1"/>
</dbReference>
<reference evidence="5" key="1">
    <citation type="submission" date="2023-09" db="EMBL/GenBank/DDBJ databases">
        <title>Paucibacter sp. APW11 Genome sequencing and assembly.</title>
        <authorList>
            <person name="Kim I."/>
        </authorList>
    </citation>
    <scope>NUCLEOTIDE SEQUENCE</scope>
    <source>
        <strain evidence="5">APW11</strain>
    </source>
</reference>
<dbReference type="SMART" id="SM00267">
    <property type="entry name" value="GGDEF"/>
    <property type="match status" value="1"/>
</dbReference>
<keyword evidence="6" id="KW-1185">Reference proteome</keyword>
<protein>
    <submittedName>
        <fullName evidence="5">EAL domain-containing protein</fullName>
    </submittedName>
</protein>
<dbReference type="InterPro" id="IPR003660">
    <property type="entry name" value="HAMP_dom"/>
</dbReference>
<dbReference type="PROSITE" id="PS50885">
    <property type="entry name" value="HAMP"/>
    <property type="match status" value="1"/>
</dbReference>
<feature type="domain" description="HAMP" evidence="3">
    <location>
        <begin position="218"/>
        <end position="270"/>
    </location>
</feature>
<dbReference type="PROSITE" id="PS50883">
    <property type="entry name" value="EAL"/>
    <property type="match status" value="1"/>
</dbReference>
<name>A0ABU3PC51_9BURK</name>
<dbReference type="Gene3D" id="3.20.20.450">
    <property type="entry name" value="EAL domain"/>
    <property type="match status" value="1"/>
</dbReference>
<evidence type="ECO:0000313" key="5">
    <source>
        <dbReference type="EMBL" id="MDT9000143.1"/>
    </source>
</evidence>
<dbReference type="InterPro" id="IPR001633">
    <property type="entry name" value="EAL_dom"/>
</dbReference>
<dbReference type="InterPro" id="IPR024478">
    <property type="entry name" value="HlyB_4HB_MCP"/>
</dbReference>
<dbReference type="InterPro" id="IPR043128">
    <property type="entry name" value="Rev_trsase/Diguanyl_cyclase"/>
</dbReference>
<dbReference type="InterPro" id="IPR029787">
    <property type="entry name" value="Nucleotide_cyclase"/>
</dbReference>
<accession>A0ABU3PC51</accession>
<keyword evidence="1" id="KW-1133">Transmembrane helix</keyword>
<dbReference type="Proteomes" id="UP001246372">
    <property type="component" value="Unassembled WGS sequence"/>
</dbReference>
<dbReference type="CDD" id="cd06225">
    <property type="entry name" value="HAMP"/>
    <property type="match status" value="1"/>
</dbReference>
<dbReference type="Gene3D" id="3.30.70.270">
    <property type="match status" value="1"/>
</dbReference>
<dbReference type="CDD" id="cd01948">
    <property type="entry name" value="EAL"/>
    <property type="match status" value="1"/>
</dbReference>
<dbReference type="SUPFAM" id="SSF55073">
    <property type="entry name" value="Nucleotide cyclase"/>
    <property type="match status" value="1"/>
</dbReference>
<dbReference type="Pfam" id="PF00563">
    <property type="entry name" value="EAL"/>
    <property type="match status" value="1"/>
</dbReference>
<feature type="domain" description="EAL" evidence="2">
    <location>
        <begin position="446"/>
        <end position="697"/>
    </location>
</feature>
<dbReference type="PANTHER" id="PTHR33121:SF71">
    <property type="entry name" value="OXYGEN SENSOR PROTEIN DOSP"/>
    <property type="match status" value="1"/>
</dbReference>
<dbReference type="InterPro" id="IPR035919">
    <property type="entry name" value="EAL_sf"/>
</dbReference>
<feature type="transmembrane region" description="Helical" evidence="1">
    <location>
        <begin position="20"/>
        <end position="39"/>
    </location>
</feature>
<dbReference type="RefSeq" id="WP_315650694.1">
    <property type="nucleotide sequence ID" value="NZ_JAVXZY010000004.1"/>
</dbReference>
<dbReference type="EMBL" id="JAVXZY010000004">
    <property type="protein sequence ID" value="MDT9000143.1"/>
    <property type="molecule type" value="Genomic_DNA"/>
</dbReference>
<keyword evidence="1" id="KW-0812">Transmembrane</keyword>
<dbReference type="SMART" id="SM00304">
    <property type="entry name" value="HAMP"/>
    <property type="match status" value="1"/>
</dbReference>
<evidence type="ECO:0000256" key="1">
    <source>
        <dbReference type="SAM" id="Phobius"/>
    </source>
</evidence>
<evidence type="ECO:0000259" key="2">
    <source>
        <dbReference type="PROSITE" id="PS50883"/>
    </source>
</evidence>
<feature type="domain" description="GGDEF" evidence="4">
    <location>
        <begin position="306"/>
        <end position="440"/>
    </location>
</feature>
<dbReference type="Gene3D" id="6.10.340.10">
    <property type="match status" value="1"/>
</dbReference>
<dbReference type="PANTHER" id="PTHR33121">
    <property type="entry name" value="CYCLIC DI-GMP PHOSPHODIESTERASE PDEF"/>
    <property type="match status" value="1"/>
</dbReference>
<dbReference type="InterPro" id="IPR000160">
    <property type="entry name" value="GGDEF_dom"/>
</dbReference>